<organism evidence="2 3">
    <name type="scientific">Enterococcus aquimarinus</name>
    <dbReference type="NCBI Taxonomy" id="328396"/>
    <lineage>
        <taxon>Bacteria</taxon>
        <taxon>Bacillati</taxon>
        <taxon>Bacillota</taxon>
        <taxon>Bacilli</taxon>
        <taxon>Lactobacillales</taxon>
        <taxon>Enterococcaceae</taxon>
        <taxon>Enterococcus</taxon>
    </lineage>
</organism>
<dbReference type="Pfam" id="PF02811">
    <property type="entry name" value="PHP"/>
    <property type="match status" value="1"/>
</dbReference>
<dbReference type="RefSeq" id="WP_071874080.1">
    <property type="nucleotide sequence ID" value="NZ_JBHSHF010000012.1"/>
</dbReference>
<reference evidence="2 3" key="1">
    <citation type="submission" date="2014-12" db="EMBL/GenBank/DDBJ databases">
        <title>Draft genome sequences of 29 type strains of Enterococci.</title>
        <authorList>
            <person name="Zhong Z."/>
            <person name="Sun Z."/>
            <person name="Liu W."/>
            <person name="Zhang W."/>
            <person name="Zhang H."/>
        </authorList>
    </citation>
    <scope>NUCLEOTIDE SEQUENCE [LARGE SCALE GENOMIC DNA]</scope>
    <source>
        <strain evidence="2 3">DSM 17690</strain>
    </source>
</reference>
<dbReference type="AlphaFoldDB" id="A0A1L8QWP1"/>
<protein>
    <recommendedName>
        <fullName evidence="1">PHP domain-containing protein</fullName>
    </recommendedName>
</protein>
<evidence type="ECO:0000259" key="1">
    <source>
        <dbReference type="Pfam" id="PF02811"/>
    </source>
</evidence>
<comment type="caution">
    <text evidence="2">The sequence shown here is derived from an EMBL/GenBank/DDBJ whole genome shotgun (WGS) entry which is preliminary data.</text>
</comment>
<dbReference type="InterPro" id="IPR004013">
    <property type="entry name" value="PHP_dom"/>
</dbReference>
<dbReference type="STRING" id="328396.RU93_GL001146"/>
<proteinExistence type="predicted"/>
<dbReference type="OrthoDB" id="9777619at2"/>
<evidence type="ECO:0000313" key="3">
    <source>
        <dbReference type="Proteomes" id="UP000182149"/>
    </source>
</evidence>
<keyword evidence="3" id="KW-1185">Reference proteome</keyword>
<name>A0A1L8QWP1_9ENTE</name>
<dbReference type="Pfam" id="PF13263">
    <property type="entry name" value="PHP_C"/>
    <property type="match status" value="1"/>
</dbReference>
<dbReference type="Proteomes" id="UP000182149">
    <property type="component" value="Unassembled WGS sequence"/>
</dbReference>
<dbReference type="SUPFAM" id="SSF89550">
    <property type="entry name" value="PHP domain-like"/>
    <property type="match status" value="1"/>
</dbReference>
<gene>
    <name evidence="2" type="ORF">RU93_GL001146</name>
</gene>
<dbReference type="GO" id="GO:0003824">
    <property type="term" value="F:catalytic activity"/>
    <property type="evidence" value="ECO:0007669"/>
    <property type="project" value="InterPro"/>
</dbReference>
<evidence type="ECO:0000313" key="2">
    <source>
        <dbReference type="EMBL" id="OJG11913.1"/>
    </source>
</evidence>
<dbReference type="InterPro" id="IPR016195">
    <property type="entry name" value="Pol/histidinol_Pase-like"/>
</dbReference>
<feature type="domain" description="PHP" evidence="1">
    <location>
        <begin position="24"/>
        <end position="114"/>
    </location>
</feature>
<dbReference type="EMBL" id="JXKD01000002">
    <property type="protein sequence ID" value="OJG11913.1"/>
    <property type="molecule type" value="Genomic_DNA"/>
</dbReference>
<accession>A0A1L8QWP1</accession>
<sequence length="261" mass="29832">MFIDTHTHGKLAKNLPFSEQFTIRLFQEAKKRGVEALCLTEHFNTRDFDKIYAYIQDHYPREGDTFLVEGVRVFPGIEVDMAEGGHNLVIGSYETIIALREEILRQESSTEFLPAARLFPLIKQYDVIFGAAHVFRKGCHNLELPEELIAYYDFFDLNGKDMGVLGPNNYQKVMEVAAYYDKPVLAGSDTHQYLQYGSVTNHFARHFQTIAAFREEMHQGDYEVIVNPAVAEKVEGANLVKKVLKQLQRQGGSYDFPLAIE</sequence>
<dbReference type="Gene3D" id="3.20.20.140">
    <property type="entry name" value="Metal-dependent hydrolases"/>
    <property type="match status" value="1"/>
</dbReference>